<dbReference type="AlphaFoldDB" id="A0A6S5TQT1"/>
<evidence type="ECO:0008006" key="3">
    <source>
        <dbReference type="Google" id="ProtNLM"/>
    </source>
</evidence>
<dbReference type="EMBL" id="AP022227">
    <property type="protein sequence ID" value="BBT39054.1"/>
    <property type="molecule type" value="Genomic_DNA"/>
</dbReference>
<dbReference type="RefSeq" id="WP_182817809.1">
    <property type="nucleotide sequence ID" value="NZ_AP022227.1"/>
</dbReference>
<proteinExistence type="predicted"/>
<reference evidence="1 2" key="1">
    <citation type="submission" date="2019-12" db="EMBL/GenBank/DDBJ databases">
        <title>complete genome sequences of Pseudomonas putida str. WP8-W18-CRE-01 isolated from wastewater treatment plant effluent.</title>
        <authorList>
            <person name="Sekizuka T."/>
            <person name="Itokawa K."/>
            <person name="Yatsu K."/>
            <person name="Inamine Y."/>
            <person name="Kuroda M."/>
        </authorList>
    </citation>
    <scope>NUCLEOTIDE SEQUENCE [LARGE SCALE GENOMIC DNA]</scope>
    <source>
        <strain evidence="1 2">WP8-W18-CRE-01</strain>
    </source>
</reference>
<name>A0A6S5TQT1_PSEPU</name>
<sequence length="111" mass="11903">MHPENTTTPSPAQPTQTVELSFLDTPIDTRGLFLLKVEAGVNAEDALETAKVLSSGAAQLLQHVHDSLNYGEPVYCDALIALKFLNETISTLAWSVQRGIPASSAEVSSHE</sequence>
<accession>A0A6S5TQT1</accession>
<organism evidence="1 2">
    <name type="scientific">Pseudomonas putida</name>
    <name type="common">Arthrobacter siderocapsulatus</name>
    <dbReference type="NCBI Taxonomy" id="303"/>
    <lineage>
        <taxon>Bacteria</taxon>
        <taxon>Pseudomonadati</taxon>
        <taxon>Pseudomonadota</taxon>
        <taxon>Gammaproteobacteria</taxon>
        <taxon>Pseudomonadales</taxon>
        <taxon>Pseudomonadaceae</taxon>
        <taxon>Pseudomonas</taxon>
    </lineage>
</organism>
<dbReference type="Proteomes" id="UP000515680">
    <property type="component" value="Chromosome"/>
</dbReference>
<evidence type="ECO:0000313" key="1">
    <source>
        <dbReference type="EMBL" id="BBT39054.1"/>
    </source>
</evidence>
<gene>
    <name evidence="1" type="ORF">WP8W18C01_13950</name>
</gene>
<evidence type="ECO:0000313" key="2">
    <source>
        <dbReference type="Proteomes" id="UP000515680"/>
    </source>
</evidence>
<protein>
    <recommendedName>
        <fullName evidence="3">DUF3077 domain-containing protein</fullName>
    </recommendedName>
</protein>